<sequence>MRIKIILGVLLTAVAVAGCANVVGGEAGPGDVRPLKASDVLGDFETVDYCSVLDADALSRAGGYVEHSRPSFDECFVDVVADDIDVRMRLGPLAYEPETSEEPDEEIVRPRGLRVQEYDSSETGRCAHYLVFPDGMNIQVSVEEREEQVESGVLCELSEAAVNGIRSFVSSSRIGHFEFGTESLGWLAACDLTSEQEVEEVIGEPAPQSTPPTSHWCFWGGEYDDSLSVSLEFSVQDLPRSYLEEGYYPDDIAGRPSSVFEYESGACVADTPHLPFGEHETGQIEVVSIYVEGPEDGDMCKPAEALAKVVWPRLPES</sequence>
<evidence type="ECO:0000313" key="1">
    <source>
        <dbReference type="EMBL" id="SDD27698.1"/>
    </source>
</evidence>
<protein>
    <submittedName>
        <fullName evidence="1">Uncharacterized protein</fullName>
    </submittedName>
</protein>
<accession>A0A222VV08</accession>
<evidence type="ECO:0000313" key="2">
    <source>
        <dbReference type="Proteomes" id="UP000199494"/>
    </source>
</evidence>
<dbReference type="KEGG" id="pmad:BAY61_25340"/>
<dbReference type="EMBL" id="FMZE01000007">
    <property type="protein sequence ID" value="SDD27698.1"/>
    <property type="molecule type" value="Genomic_DNA"/>
</dbReference>
<dbReference type="AlphaFoldDB" id="A0A222VV08"/>
<dbReference type="PROSITE" id="PS51257">
    <property type="entry name" value="PROKAR_LIPOPROTEIN"/>
    <property type="match status" value="1"/>
</dbReference>
<dbReference type="STRING" id="530584.SAMN05421630_10795"/>
<dbReference type="Proteomes" id="UP000199494">
    <property type="component" value="Unassembled WGS sequence"/>
</dbReference>
<name>A0A222VV08_9PSEU</name>
<dbReference type="OrthoDB" id="4445816at2"/>
<organism evidence="1 2">
    <name type="scientific">Prauserella marina</name>
    <dbReference type="NCBI Taxonomy" id="530584"/>
    <lineage>
        <taxon>Bacteria</taxon>
        <taxon>Bacillati</taxon>
        <taxon>Actinomycetota</taxon>
        <taxon>Actinomycetes</taxon>
        <taxon>Pseudonocardiales</taxon>
        <taxon>Pseudonocardiaceae</taxon>
        <taxon>Prauserella</taxon>
    </lineage>
</organism>
<dbReference type="RefSeq" id="WP_091806869.1">
    <property type="nucleotide sequence ID" value="NZ_CP016353.1"/>
</dbReference>
<keyword evidence="2" id="KW-1185">Reference proteome</keyword>
<gene>
    <name evidence="1" type="ORF">SAMN05421630_10795</name>
</gene>
<proteinExistence type="predicted"/>
<reference evidence="1 2" key="1">
    <citation type="submission" date="2016-10" db="EMBL/GenBank/DDBJ databases">
        <authorList>
            <person name="de Groot N.N."/>
        </authorList>
    </citation>
    <scope>NUCLEOTIDE SEQUENCE [LARGE SCALE GENOMIC DNA]</scope>
    <source>
        <strain evidence="1 2">CGMCC 4.5506</strain>
    </source>
</reference>